<dbReference type="GO" id="GO:0000976">
    <property type="term" value="F:transcription cis-regulatory region binding"/>
    <property type="evidence" value="ECO:0007669"/>
    <property type="project" value="TreeGrafter"/>
</dbReference>
<dbReference type="InterPro" id="IPR023851">
    <property type="entry name" value="Tscrpt_reg_TetR-type"/>
</dbReference>
<accession>A0A543IS89</accession>
<proteinExistence type="predicted"/>
<organism evidence="7 8">
    <name type="scientific">Thermopolyspora flexuosa</name>
    <dbReference type="NCBI Taxonomy" id="103836"/>
    <lineage>
        <taxon>Bacteria</taxon>
        <taxon>Bacillati</taxon>
        <taxon>Actinomycetota</taxon>
        <taxon>Actinomycetes</taxon>
        <taxon>Streptosporangiales</taxon>
        <taxon>Streptosporangiaceae</taxon>
        <taxon>Thermopolyspora</taxon>
    </lineage>
</organism>
<evidence type="ECO:0000256" key="1">
    <source>
        <dbReference type="ARBA" id="ARBA00023015"/>
    </source>
</evidence>
<keyword evidence="8" id="KW-1185">Reference proteome</keyword>
<comment type="caution">
    <text evidence="7">The sequence shown here is derived from an EMBL/GenBank/DDBJ whole genome shotgun (WGS) entry which is preliminary data.</text>
</comment>
<feature type="DNA-binding region" description="H-T-H motif" evidence="4">
    <location>
        <begin position="44"/>
        <end position="63"/>
    </location>
</feature>
<sequence length="205" mass="23192">MGSASPHGTSRPAGRLGRRPVTTAAELTHVAIRLFRDQGFEATTVDDIAAAAGIGRRTFFRYFPSKNDVLWGDFDQRLADLREFLRRQPRSAPLMEALRAAVLEFNRLPPEEIHWHRERMRLLLYVPALQAHSILRYAAWRNVIAEYAAERLGLRTDDHPPQAIAWALLGVALGAYEQWLRHEDADLSRLLEAGLDMLRSGFALG</sequence>
<dbReference type="SUPFAM" id="SSF46689">
    <property type="entry name" value="Homeodomain-like"/>
    <property type="match status" value="1"/>
</dbReference>
<dbReference type="GO" id="GO:0003700">
    <property type="term" value="F:DNA-binding transcription factor activity"/>
    <property type="evidence" value="ECO:0007669"/>
    <property type="project" value="TreeGrafter"/>
</dbReference>
<dbReference type="EMBL" id="VFPQ01000001">
    <property type="protein sequence ID" value="TQM73412.1"/>
    <property type="molecule type" value="Genomic_DNA"/>
</dbReference>
<dbReference type="InterPro" id="IPR009057">
    <property type="entry name" value="Homeodomain-like_sf"/>
</dbReference>
<protein>
    <submittedName>
        <fullName evidence="7">TetR family transcriptional regulator</fullName>
    </submittedName>
</protein>
<dbReference type="SUPFAM" id="SSF48498">
    <property type="entry name" value="Tetracyclin repressor-like, C-terminal domain"/>
    <property type="match status" value="1"/>
</dbReference>
<evidence type="ECO:0000256" key="5">
    <source>
        <dbReference type="SAM" id="MobiDB-lite"/>
    </source>
</evidence>
<dbReference type="Gene3D" id="1.10.10.60">
    <property type="entry name" value="Homeodomain-like"/>
    <property type="match status" value="1"/>
</dbReference>
<dbReference type="PANTHER" id="PTHR30055:SF238">
    <property type="entry name" value="MYCOFACTOCIN BIOSYNTHESIS TRANSCRIPTIONAL REGULATOR MFTR-RELATED"/>
    <property type="match status" value="1"/>
</dbReference>
<dbReference type="Proteomes" id="UP000319213">
    <property type="component" value="Unassembled WGS sequence"/>
</dbReference>
<keyword evidence="2 4" id="KW-0238">DNA-binding</keyword>
<dbReference type="InterPro" id="IPR036271">
    <property type="entry name" value="Tet_transcr_reg_TetR-rel_C_sf"/>
</dbReference>
<dbReference type="PROSITE" id="PS50977">
    <property type="entry name" value="HTH_TETR_2"/>
    <property type="match status" value="1"/>
</dbReference>
<feature type="region of interest" description="Disordered" evidence="5">
    <location>
        <begin position="1"/>
        <end position="20"/>
    </location>
</feature>
<dbReference type="Pfam" id="PF17754">
    <property type="entry name" value="TetR_C_14"/>
    <property type="match status" value="1"/>
</dbReference>
<reference evidence="7 8" key="1">
    <citation type="submission" date="2019-06" db="EMBL/GenBank/DDBJ databases">
        <title>Sequencing the genomes of 1000 actinobacteria strains.</title>
        <authorList>
            <person name="Klenk H.-P."/>
        </authorList>
    </citation>
    <scope>NUCLEOTIDE SEQUENCE [LARGE SCALE GENOMIC DNA]</scope>
    <source>
        <strain evidence="7 8">DSM 43186</strain>
    </source>
</reference>
<evidence type="ECO:0000256" key="4">
    <source>
        <dbReference type="PROSITE-ProRule" id="PRU00335"/>
    </source>
</evidence>
<name>A0A543IS89_9ACTN</name>
<dbReference type="OrthoDB" id="8688418at2"/>
<evidence type="ECO:0000259" key="6">
    <source>
        <dbReference type="PROSITE" id="PS50977"/>
    </source>
</evidence>
<feature type="domain" description="HTH tetR-type" evidence="6">
    <location>
        <begin position="21"/>
        <end position="81"/>
    </location>
</feature>
<keyword evidence="3" id="KW-0804">Transcription</keyword>
<dbReference type="InterPro" id="IPR001647">
    <property type="entry name" value="HTH_TetR"/>
</dbReference>
<dbReference type="InterPro" id="IPR023772">
    <property type="entry name" value="DNA-bd_HTH_TetR-type_CS"/>
</dbReference>
<dbReference type="InterPro" id="IPR050109">
    <property type="entry name" value="HTH-type_TetR-like_transc_reg"/>
</dbReference>
<dbReference type="PROSITE" id="PS01081">
    <property type="entry name" value="HTH_TETR_1"/>
    <property type="match status" value="1"/>
</dbReference>
<evidence type="ECO:0000313" key="8">
    <source>
        <dbReference type="Proteomes" id="UP000319213"/>
    </source>
</evidence>
<dbReference type="PANTHER" id="PTHR30055">
    <property type="entry name" value="HTH-TYPE TRANSCRIPTIONAL REGULATOR RUTR"/>
    <property type="match status" value="1"/>
</dbReference>
<dbReference type="PRINTS" id="PR00455">
    <property type="entry name" value="HTHTETR"/>
</dbReference>
<dbReference type="InterPro" id="IPR041347">
    <property type="entry name" value="MftR_C"/>
</dbReference>
<keyword evidence="1" id="KW-0805">Transcription regulation</keyword>
<dbReference type="Gene3D" id="1.10.357.10">
    <property type="entry name" value="Tetracycline Repressor, domain 2"/>
    <property type="match status" value="1"/>
</dbReference>
<evidence type="ECO:0000313" key="7">
    <source>
        <dbReference type="EMBL" id="TQM73412.1"/>
    </source>
</evidence>
<dbReference type="AlphaFoldDB" id="A0A543IS89"/>
<dbReference type="Pfam" id="PF00440">
    <property type="entry name" value="TetR_N"/>
    <property type="match status" value="1"/>
</dbReference>
<dbReference type="NCBIfam" id="TIGR03968">
    <property type="entry name" value="mycofact_TetR"/>
    <property type="match status" value="1"/>
</dbReference>
<evidence type="ECO:0000256" key="3">
    <source>
        <dbReference type="ARBA" id="ARBA00023163"/>
    </source>
</evidence>
<gene>
    <name evidence="7" type="ORF">FHX40_0051</name>
</gene>
<evidence type="ECO:0000256" key="2">
    <source>
        <dbReference type="ARBA" id="ARBA00023125"/>
    </source>
</evidence>